<feature type="compositionally biased region" description="Basic and acidic residues" evidence="2">
    <location>
        <begin position="169"/>
        <end position="178"/>
    </location>
</feature>
<reference evidence="4 5" key="1">
    <citation type="submission" date="2018-06" db="EMBL/GenBank/DDBJ databases">
        <title>Genomic Encyclopedia of Archaeal and Bacterial Type Strains, Phase II (KMG-II): from individual species to whole genera.</title>
        <authorList>
            <person name="Goeker M."/>
        </authorList>
    </citation>
    <scope>NUCLEOTIDE SEQUENCE [LARGE SCALE GENOMIC DNA]</scope>
    <source>
        <strain evidence="4 5">DSM 22011</strain>
    </source>
</reference>
<keyword evidence="5" id="KW-1185">Reference proteome</keyword>
<gene>
    <name evidence="4" type="ORF">ATI53_103230</name>
</gene>
<dbReference type="Pfam" id="PF13778">
    <property type="entry name" value="DUF4174"/>
    <property type="match status" value="1"/>
</dbReference>
<evidence type="ECO:0000313" key="4">
    <source>
        <dbReference type="EMBL" id="RAK13936.1"/>
    </source>
</evidence>
<dbReference type="InterPro" id="IPR025232">
    <property type="entry name" value="DUF4174"/>
</dbReference>
<evidence type="ECO:0000259" key="3">
    <source>
        <dbReference type="Pfam" id="PF13778"/>
    </source>
</evidence>
<dbReference type="EMBL" id="QLMG01000032">
    <property type="protein sequence ID" value="RAK13936.1"/>
    <property type="molecule type" value="Genomic_DNA"/>
</dbReference>
<dbReference type="AlphaFoldDB" id="A0A327Y1J8"/>
<keyword evidence="1" id="KW-0732">Signal</keyword>
<feature type="region of interest" description="Disordered" evidence="2">
    <location>
        <begin position="169"/>
        <end position="188"/>
    </location>
</feature>
<sequence length="188" mass="20883">MSAPSLRIRLKLQKFVLVGSQPYAARDVVPIFRHMNRRTVLALTGAAFLATPLGAAEQPGNGIIRSAGDATLGDFLWIARPLVVLADNPADPRYVQQMQLITQRLDALAERDVVVITDTDPGARSPIRLALRPRGFMLTLVAKDGTILFRKPAPWDVREISRSIDKQPLRQQEVRDQHGVLPPLDQVR</sequence>
<evidence type="ECO:0000256" key="1">
    <source>
        <dbReference type="ARBA" id="ARBA00022729"/>
    </source>
</evidence>
<name>A0A327Y1J8_9RHOB</name>
<feature type="domain" description="DUF4174" evidence="3">
    <location>
        <begin position="72"/>
        <end position="173"/>
    </location>
</feature>
<protein>
    <submittedName>
        <fullName evidence="4">Uncharacterized protein DUF4174</fullName>
    </submittedName>
</protein>
<comment type="caution">
    <text evidence="4">The sequence shown here is derived from an EMBL/GenBank/DDBJ whole genome shotgun (WGS) entry which is preliminary data.</text>
</comment>
<dbReference type="Proteomes" id="UP000249165">
    <property type="component" value="Unassembled WGS sequence"/>
</dbReference>
<proteinExistence type="predicted"/>
<evidence type="ECO:0000313" key="5">
    <source>
        <dbReference type="Proteomes" id="UP000249165"/>
    </source>
</evidence>
<evidence type="ECO:0000256" key="2">
    <source>
        <dbReference type="SAM" id="MobiDB-lite"/>
    </source>
</evidence>
<accession>A0A327Y1J8</accession>
<organism evidence="4 5">
    <name type="scientific">Salipiger aestuarii</name>
    <dbReference type="NCBI Taxonomy" id="568098"/>
    <lineage>
        <taxon>Bacteria</taxon>
        <taxon>Pseudomonadati</taxon>
        <taxon>Pseudomonadota</taxon>
        <taxon>Alphaproteobacteria</taxon>
        <taxon>Rhodobacterales</taxon>
        <taxon>Roseobacteraceae</taxon>
        <taxon>Salipiger</taxon>
    </lineage>
</organism>